<proteinExistence type="predicted"/>
<keyword evidence="2" id="KW-1185">Reference proteome</keyword>
<dbReference type="EMBL" id="PDJQ01000001">
    <property type="protein sequence ID" value="PFG75311.1"/>
    <property type="molecule type" value="Genomic_DNA"/>
</dbReference>
<protein>
    <submittedName>
        <fullName evidence="1">Uncharacterized protein</fullName>
    </submittedName>
</protein>
<dbReference type="Proteomes" id="UP000223071">
    <property type="component" value="Unassembled WGS sequence"/>
</dbReference>
<dbReference type="AlphaFoldDB" id="A0A2A9HJE1"/>
<accession>A0A2A9HJE1</accession>
<sequence>MSGAPAAGDVRELIDRCLRAGIRLALDKGGEVHATWPDTPEGETLVAELRASREAVAALLKGLPRPGGHLVRLGLALGLRPRCRFTVREQGDHKAAQRFAQAVADLCRRHPGREVVLMVAVEPDGERVPVLWRAAVGPELRRALAELVRDYHLGLGRFGLWDDRATQTPVRVGHTDPRQESDNA</sequence>
<evidence type="ECO:0000313" key="2">
    <source>
        <dbReference type="Proteomes" id="UP000223071"/>
    </source>
</evidence>
<name>A0A2A9HJE1_TEPT2</name>
<gene>
    <name evidence="1" type="ORF">A9A59_2579</name>
</gene>
<evidence type="ECO:0000313" key="1">
    <source>
        <dbReference type="EMBL" id="PFG75311.1"/>
    </source>
</evidence>
<comment type="caution">
    <text evidence="1">The sequence shown here is derived from an EMBL/GenBank/DDBJ whole genome shotgun (WGS) entry which is preliminary data.</text>
</comment>
<organism evidence="1 2">
    <name type="scientific">Tepidiforma thermophila (strain KCTC 52669 / CGMCC 1.13589 / G233)</name>
    <dbReference type="NCBI Taxonomy" id="2761530"/>
    <lineage>
        <taxon>Bacteria</taxon>
        <taxon>Bacillati</taxon>
        <taxon>Chloroflexota</taxon>
        <taxon>Tepidiformia</taxon>
        <taxon>Tepidiformales</taxon>
        <taxon>Tepidiformaceae</taxon>
        <taxon>Tepidiforma</taxon>
    </lineage>
</organism>
<reference evidence="1 2" key="1">
    <citation type="submission" date="2017-09" db="EMBL/GenBank/DDBJ databases">
        <title>Sequencing the genomes of two abundant thermophiles in Great Basin hot springs: Thermocrinis jamiesonii and novel Chloroflexi Thermoflexus hugenholtzii.</title>
        <authorList>
            <person name="Hedlund B."/>
        </authorList>
    </citation>
    <scope>NUCLEOTIDE SEQUENCE [LARGE SCALE GENOMIC DNA]</scope>
    <source>
        <strain evidence="1 2">G233</strain>
    </source>
</reference>
<dbReference type="RefSeq" id="WP_098504633.1">
    <property type="nucleotide sequence ID" value="NZ_PDJQ01000001.1"/>
</dbReference>